<evidence type="ECO:0000313" key="3">
    <source>
        <dbReference type="Proteomes" id="UP000003861"/>
    </source>
</evidence>
<reference evidence="2 3" key="2">
    <citation type="journal article" date="2013" name="PLoS ONE">
        <title>INDIGO - INtegrated Data Warehouse of MIcrobial GenOmes with Examples from the Red Sea Extremophiles.</title>
        <authorList>
            <person name="Alam I."/>
            <person name="Antunes A."/>
            <person name="Kamau A.A."/>
            <person name="Ba Alawi W."/>
            <person name="Kalkatawi M."/>
            <person name="Stingl U."/>
            <person name="Bajic V.B."/>
        </authorList>
    </citation>
    <scope>NUCLEOTIDE SEQUENCE [LARGE SCALE GENOMIC DNA]</scope>
    <source>
        <strain evidence="2 3">SARL4B</strain>
    </source>
</reference>
<gene>
    <name evidence="2" type="ORF">HLRTI_002925</name>
</gene>
<comment type="caution">
    <text evidence="2">The sequence shown here is derived from an EMBL/GenBank/DDBJ whole genome shotgun (WGS) entry which is preliminary data.</text>
</comment>
<dbReference type="AlphaFoldDB" id="U2DZB0"/>
<evidence type="ECO:0000313" key="2">
    <source>
        <dbReference type="EMBL" id="ERJ05126.1"/>
    </source>
</evidence>
<dbReference type="Proteomes" id="UP000003861">
    <property type="component" value="Unassembled WGS sequence"/>
</dbReference>
<sequence>MAAHTYGDSPEERTYAGGPAALEVDDEIIWDGRANPLTVIEAAHQDREHSDTEEVAVKGPRGGVVTLSKSVRSRSWKTSSDGRVDSVYVVSQADREPVSAGRDKPFQTEWGGPTDDCPHCGTGDDNQFRSEDFRCHYVHGGLWGGHDGRPVERTDAGMERTLVRAQCTTCGGVVYEHPAYAMLFGGDRDSVGFPPEHQ</sequence>
<dbReference type="EMBL" id="AFNT02000044">
    <property type="protein sequence ID" value="ERJ05126.1"/>
    <property type="molecule type" value="Genomic_DNA"/>
</dbReference>
<protein>
    <submittedName>
        <fullName evidence="2">Uncharacterized protein</fullName>
    </submittedName>
</protein>
<feature type="region of interest" description="Disordered" evidence="1">
    <location>
        <begin position="1"/>
        <end position="20"/>
    </location>
</feature>
<evidence type="ECO:0000256" key="1">
    <source>
        <dbReference type="SAM" id="MobiDB-lite"/>
    </source>
</evidence>
<proteinExistence type="predicted"/>
<dbReference type="RefSeq" id="WP_008526625.1">
    <property type="nucleotide sequence ID" value="NZ_AFNT02000044.1"/>
</dbReference>
<name>U2DZB0_9EURY</name>
<organism evidence="2 3">
    <name type="scientific">Halorhabdus tiamatea SARL4B</name>
    <dbReference type="NCBI Taxonomy" id="1033806"/>
    <lineage>
        <taxon>Archaea</taxon>
        <taxon>Methanobacteriati</taxon>
        <taxon>Methanobacteriota</taxon>
        <taxon>Stenosarchaea group</taxon>
        <taxon>Halobacteria</taxon>
        <taxon>Halobacteriales</taxon>
        <taxon>Haloarculaceae</taxon>
        <taxon>Halorhabdus</taxon>
    </lineage>
</organism>
<accession>U2DZB0</accession>
<reference evidence="2 3" key="1">
    <citation type="journal article" date="2011" name="J. Bacteriol.">
        <title>Genome sequence of Halorhabdus tiamatea, the first archaeon isolated from a deep-sea anoxic brine lake.</title>
        <authorList>
            <person name="Antunes A."/>
            <person name="Alam I."/>
            <person name="Bajic V.B."/>
            <person name="Stingl U."/>
        </authorList>
    </citation>
    <scope>NUCLEOTIDE SEQUENCE [LARGE SCALE GENOMIC DNA]</scope>
    <source>
        <strain evidence="2 3">SARL4B</strain>
    </source>
</reference>